<dbReference type="RefSeq" id="WP_377580278.1">
    <property type="nucleotide sequence ID" value="NZ_JBHTKA010000007.1"/>
</dbReference>
<evidence type="ECO:0000313" key="2">
    <source>
        <dbReference type="EMBL" id="MFD1000823.1"/>
    </source>
</evidence>
<dbReference type="Proteomes" id="UP001597112">
    <property type="component" value="Unassembled WGS sequence"/>
</dbReference>
<dbReference type="SUPFAM" id="SSF143422">
    <property type="entry name" value="Transposase IS200-like"/>
    <property type="match status" value="1"/>
</dbReference>
<evidence type="ECO:0000259" key="1">
    <source>
        <dbReference type="SMART" id="SM01321"/>
    </source>
</evidence>
<feature type="domain" description="Transposase IS200-like" evidence="1">
    <location>
        <begin position="9"/>
        <end position="148"/>
    </location>
</feature>
<gene>
    <name evidence="2" type="ORF">ACFQ21_15970</name>
</gene>
<protein>
    <submittedName>
        <fullName evidence="2">Transposase</fullName>
    </submittedName>
</protein>
<dbReference type="Gene3D" id="3.30.70.1290">
    <property type="entry name" value="Transposase IS200-like"/>
    <property type="match status" value="1"/>
</dbReference>
<name>A0ABW3K4C1_9BACT</name>
<dbReference type="SMART" id="SM01321">
    <property type="entry name" value="Y1_Tnp"/>
    <property type="match status" value="1"/>
</dbReference>
<keyword evidence="3" id="KW-1185">Reference proteome</keyword>
<organism evidence="2 3">
    <name type="scientific">Ohtaekwangia kribbensis</name>
    <dbReference type="NCBI Taxonomy" id="688913"/>
    <lineage>
        <taxon>Bacteria</taxon>
        <taxon>Pseudomonadati</taxon>
        <taxon>Bacteroidota</taxon>
        <taxon>Cytophagia</taxon>
        <taxon>Cytophagales</taxon>
        <taxon>Fulvivirgaceae</taxon>
        <taxon>Ohtaekwangia</taxon>
    </lineage>
</organism>
<comment type="caution">
    <text evidence="2">The sequence shown here is derived from an EMBL/GenBank/DDBJ whole genome shotgun (WGS) entry which is preliminary data.</text>
</comment>
<dbReference type="InterPro" id="IPR036515">
    <property type="entry name" value="Transposase_17_sf"/>
</dbReference>
<proteinExistence type="predicted"/>
<evidence type="ECO:0000313" key="3">
    <source>
        <dbReference type="Proteomes" id="UP001597112"/>
    </source>
</evidence>
<reference evidence="3" key="1">
    <citation type="journal article" date="2019" name="Int. J. Syst. Evol. Microbiol.">
        <title>The Global Catalogue of Microorganisms (GCM) 10K type strain sequencing project: providing services to taxonomists for standard genome sequencing and annotation.</title>
        <authorList>
            <consortium name="The Broad Institute Genomics Platform"/>
            <consortium name="The Broad Institute Genome Sequencing Center for Infectious Disease"/>
            <person name="Wu L."/>
            <person name="Ma J."/>
        </authorList>
    </citation>
    <scope>NUCLEOTIDE SEQUENCE [LARGE SCALE GENOMIC DNA]</scope>
    <source>
        <strain evidence="3">CCUG 58938</strain>
    </source>
</reference>
<dbReference type="EMBL" id="JBHTKA010000007">
    <property type="protein sequence ID" value="MFD1000823.1"/>
    <property type="molecule type" value="Genomic_DNA"/>
</dbReference>
<sequence>MSVRKEITEYSGIYFITFTCCRWLPLFEICNGYDSVYKWFDYLKKKGHYITGYVIMPNHVHALLAFRNTQGQSINAIVGNGKRFMAYELVQRLQKLGHHDVLTQLSSFVNKNEKLKGKLHEVFEPSFDWKECSSDKFLEQKLNYIHENPYRGKWSLVQQPQDYVHSSARYYLSGQQGIYEVLNYMELENIDLSKALLD</sequence>
<dbReference type="InterPro" id="IPR002686">
    <property type="entry name" value="Transposase_17"/>
</dbReference>
<accession>A0ABW3K4C1</accession>